<feature type="binding site" evidence="6">
    <location>
        <position position="101"/>
    </location>
    <ligand>
        <name>5-phospho-alpha-D-ribose 1-diphosphate</name>
        <dbReference type="ChEBI" id="CHEBI:58017"/>
        <note>ligand shared between dimeric partners</note>
    </ligand>
</feature>
<dbReference type="InterPro" id="IPR029057">
    <property type="entry name" value="PRTase-like"/>
</dbReference>
<dbReference type="EC" id="2.4.2.10" evidence="2 6"/>
<comment type="function">
    <text evidence="6">Catalyzes the transfer of a ribosyl phosphate group from 5-phosphoribose 1-diphosphate to orotate, leading to the formation of orotidine monophosphate (OMP).</text>
</comment>
<reference evidence="9" key="1">
    <citation type="journal article" date="2019" name="Int. J. Syst. Evol. Microbiol.">
        <title>Halobacteriovorax valvorus sp. nov., a novel prokaryotic predator isolated from coastal seawater of China.</title>
        <authorList>
            <person name="Chen M.-X."/>
        </authorList>
    </citation>
    <scope>NUCLEOTIDE SEQUENCE [LARGE SCALE GENOMIC DNA]</scope>
    <source>
        <strain evidence="9">BL9</strain>
    </source>
</reference>
<evidence type="ECO:0000256" key="4">
    <source>
        <dbReference type="ARBA" id="ARBA00022679"/>
    </source>
</evidence>
<dbReference type="InterPro" id="IPR000836">
    <property type="entry name" value="PRTase_dom"/>
</dbReference>
<dbReference type="GO" id="GO:0004588">
    <property type="term" value="F:orotate phosphoribosyltransferase activity"/>
    <property type="evidence" value="ECO:0007669"/>
    <property type="project" value="UniProtKB-EC"/>
</dbReference>
<comment type="cofactor">
    <cofactor evidence="6">
        <name>Mg(2+)</name>
        <dbReference type="ChEBI" id="CHEBI:18420"/>
    </cofactor>
</comment>
<feature type="binding site" description="in other chain" evidence="6">
    <location>
        <begin position="123"/>
        <end position="131"/>
    </location>
    <ligand>
        <name>5-phospho-alpha-D-ribose 1-diphosphate</name>
        <dbReference type="ChEBI" id="CHEBI:58017"/>
        <note>ligand shared between dimeric partners</note>
    </ligand>
</feature>
<evidence type="ECO:0000256" key="3">
    <source>
        <dbReference type="ARBA" id="ARBA00022676"/>
    </source>
</evidence>
<dbReference type="InterPro" id="IPR023031">
    <property type="entry name" value="OPRT"/>
</dbReference>
<dbReference type="RefSeq" id="WP_114706331.1">
    <property type="nucleotide sequence ID" value="NZ_QDKL01000002.1"/>
</dbReference>
<organism evidence="8 9">
    <name type="scientific">Halobacteriovorax vibrionivorans</name>
    <dbReference type="NCBI Taxonomy" id="2152716"/>
    <lineage>
        <taxon>Bacteria</taxon>
        <taxon>Pseudomonadati</taxon>
        <taxon>Bdellovibrionota</taxon>
        <taxon>Bacteriovoracia</taxon>
        <taxon>Bacteriovoracales</taxon>
        <taxon>Halobacteriovoraceae</taxon>
        <taxon>Halobacteriovorax</taxon>
    </lineage>
</organism>
<keyword evidence="4 6" id="KW-0808">Transferase</keyword>
<comment type="subunit">
    <text evidence="6">Homodimer.</text>
</comment>
<evidence type="ECO:0000256" key="5">
    <source>
        <dbReference type="ARBA" id="ARBA00022975"/>
    </source>
</evidence>
<dbReference type="PANTHER" id="PTHR19278">
    <property type="entry name" value="OROTATE PHOSPHORIBOSYLTRANSFERASE"/>
    <property type="match status" value="1"/>
</dbReference>
<evidence type="ECO:0000256" key="1">
    <source>
        <dbReference type="ARBA" id="ARBA00004889"/>
    </source>
</evidence>
<comment type="caution">
    <text evidence="8">The sequence shown here is derived from an EMBL/GenBank/DDBJ whole genome shotgun (WGS) entry which is preliminary data.</text>
</comment>
<sequence>MHSKIQDLVKEMIKFGLIKISPQNPFKYASGKEGPIYCDNRLMSSDPKMWALAIELLSETINNKNLKYDFITGVATAGISHAAALAFHRSEPMNYVRSKPKSHGTGKIVEGKVGENSKLLLVEDLVNQGSSIEKVIRLIRDQGHVVDSVLCLVDYQTPNAKKVAKELEIDIFSLINLNQLADICLSEDIINKEGHQLLMRWQQDPDNWQV</sequence>
<evidence type="ECO:0000259" key="7">
    <source>
        <dbReference type="Pfam" id="PF00156"/>
    </source>
</evidence>
<keyword evidence="5 6" id="KW-0665">Pyrimidine biosynthesis</keyword>
<evidence type="ECO:0000256" key="6">
    <source>
        <dbReference type="HAMAP-Rule" id="MF_01208"/>
    </source>
</evidence>
<comment type="catalytic activity">
    <reaction evidence="6">
        <text>orotidine 5'-phosphate + diphosphate = orotate + 5-phospho-alpha-D-ribose 1-diphosphate</text>
        <dbReference type="Rhea" id="RHEA:10380"/>
        <dbReference type="ChEBI" id="CHEBI:30839"/>
        <dbReference type="ChEBI" id="CHEBI:33019"/>
        <dbReference type="ChEBI" id="CHEBI:57538"/>
        <dbReference type="ChEBI" id="CHEBI:58017"/>
        <dbReference type="EC" id="2.4.2.10"/>
    </reaction>
</comment>
<comment type="similarity">
    <text evidence="6">Belongs to the purine/pyrimidine phosphoribosyltransferase family. PyrE subfamily.</text>
</comment>
<feature type="binding site" evidence="6">
    <location>
        <position position="97"/>
    </location>
    <ligand>
        <name>5-phospho-alpha-D-ribose 1-diphosphate</name>
        <dbReference type="ChEBI" id="CHEBI:58017"/>
        <note>ligand shared between dimeric partners</note>
    </ligand>
</feature>
<evidence type="ECO:0000313" key="9">
    <source>
        <dbReference type="Proteomes" id="UP000443582"/>
    </source>
</evidence>
<evidence type="ECO:0000256" key="2">
    <source>
        <dbReference type="ARBA" id="ARBA00011971"/>
    </source>
</evidence>
<protein>
    <recommendedName>
        <fullName evidence="2 6">Orotate phosphoribosyltransferase</fullName>
        <shortName evidence="6">OPRT</shortName>
        <shortName evidence="6">OPRTase</shortName>
        <ecNumber evidence="2 6">2.4.2.10</ecNumber>
    </recommendedName>
</protein>
<keyword evidence="6" id="KW-0460">Magnesium</keyword>
<comment type="caution">
    <text evidence="6">Lacks conserved residue(s) required for the propagation of feature annotation.</text>
</comment>
<dbReference type="Pfam" id="PF00156">
    <property type="entry name" value="Pribosyltran"/>
    <property type="match status" value="1"/>
</dbReference>
<dbReference type="PANTHER" id="PTHR19278:SF9">
    <property type="entry name" value="URIDINE 5'-MONOPHOSPHATE SYNTHASE"/>
    <property type="match status" value="1"/>
</dbReference>
<proteinExistence type="inferred from homology"/>
<dbReference type="SUPFAM" id="SSF53271">
    <property type="entry name" value="PRTase-like"/>
    <property type="match status" value="1"/>
</dbReference>
<name>A0ABY0II91_9BACT</name>
<gene>
    <name evidence="6 8" type="primary">pyrE</name>
    <name evidence="8" type="ORF">DAY19_06160</name>
</gene>
<dbReference type="NCBIfam" id="TIGR00336">
    <property type="entry name" value="pyrE"/>
    <property type="match status" value="1"/>
</dbReference>
<dbReference type="Gene3D" id="3.40.50.2020">
    <property type="match status" value="1"/>
</dbReference>
<keyword evidence="3 6" id="KW-0328">Glycosyltransferase</keyword>
<comment type="pathway">
    <text evidence="1 6">Pyrimidine metabolism; UMP biosynthesis via de novo pathway; UMP from orotate: step 1/2.</text>
</comment>
<dbReference type="EMBL" id="QDKL01000002">
    <property type="protein sequence ID" value="RZF21264.1"/>
    <property type="molecule type" value="Genomic_DNA"/>
</dbReference>
<evidence type="ECO:0000313" key="8">
    <source>
        <dbReference type="EMBL" id="RZF21264.1"/>
    </source>
</evidence>
<dbReference type="HAMAP" id="MF_01208">
    <property type="entry name" value="PyrE"/>
    <property type="match status" value="1"/>
</dbReference>
<dbReference type="Proteomes" id="UP000443582">
    <property type="component" value="Unassembled WGS sequence"/>
</dbReference>
<keyword evidence="9" id="KW-1185">Reference proteome</keyword>
<accession>A0ABY0II91</accession>
<feature type="domain" description="Phosphoribosyltransferase" evidence="7">
    <location>
        <begin position="47"/>
        <end position="148"/>
    </location>
</feature>
<feature type="binding site" evidence="6">
    <location>
        <position position="103"/>
    </location>
    <ligand>
        <name>5-phospho-alpha-D-ribose 1-diphosphate</name>
        <dbReference type="ChEBI" id="CHEBI:58017"/>
        <note>ligand shared between dimeric partners</note>
    </ligand>
</feature>
<dbReference type="CDD" id="cd06223">
    <property type="entry name" value="PRTases_typeI"/>
    <property type="match status" value="1"/>
</dbReference>
<dbReference type="InterPro" id="IPR004467">
    <property type="entry name" value="Or_phspho_trans_dom"/>
</dbReference>